<keyword evidence="3" id="KW-1185">Reference proteome</keyword>
<evidence type="ECO:0000313" key="3">
    <source>
        <dbReference type="Proteomes" id="UP000292447"/>
    </source>
</evidence>
<dbReference type="AlphaFoldDB" id="A0A4V1AE32"/>
<dbReference type="EMBL" id="CP034457">
    <property type="protein sequence ID" value="QBM87803.1"/>
    <property type="molecule type" value="Genomic_DNA"/>
</dbReference>
<name>A0A4V1AE32_9ASCO</name>
<evidence type="ECO:0000256" key="1">
    <source>
        <dbReference type="SAM" id="SignalP"/>
    </source>
</evidence>
<protein>
    <submittedName>
        <fullName evidence="2">Uncharacterized protein</fullName>
    </submittedName>
</protein>
<accession>A0A4V1AE32</accession>
<feature type="chain" id="PRO_5020468637" evidence="1">
    <location>
        <begin position="19"/>
        <end position="256"/>
    </location>
</feature>
<organism evidence="2 3">
    <name type="scientific">Metschnikowia aff. pulcherrima</name>
    <dbReference type="NCBI Taxonomy" id="2163413"/>
    <lineage>
        <taxon>Eukaryota</taxon>
        <taxon>Fungi</taxon>
        <taxon>Dikarya</taxon>
        <taxon>Ascomycota</taxon>
        <taxon>Saccharomycotina</taxon>
        <taxon>Pichiomycetes</taxon>
        <taxon>Metschnikowiaceae</taxon>
        <taxon>Metschnikowia</taxon>
    </lineage>
</organism>
<evidence type="ECO:0000313" key="2">
    <source>
        <dbReference type="EMBL" id="QBM87803.1"/>
    </source>
</evidence>
<sequence length="256" mass="29488">MRLVPIFVAFTFTSVVNCGWMRLKIHSGDTAYERLVNDTSEDTDSDQTEAFQTIRYPLGKRPIYGSQNQNPMMKYEIDPKQVERLLGLFVNDLRFYFNETSFESRKFELVVPGFRKELAKNNILIESESSSQELLDQLTFAKHVFLIMVDSAKGMHYYSDVSNPCHRLMHSVIELNVRILTVLDARGKLDVHIDSYEAELALFKRCLGIWVAKFASLMHVPIGERLVFATQVKQVQTTLAMLEKQIPFPMTPLLVQ</sequence>
<reference evidence="3" key="1">
    <citation type="submission" date="2019-03" db="EMBL/GenBank/DDBJ databases">
        <title>Snf2 controls pulcherriminic acid biosynthesis and connects pigmentation and antifungal activity of the yeast Metschnikowia pulcherrima.</title>
        <authorList>
            <person name="Gore-Lloyd D."/>
            <person name="Sumann I."/>
            <person name="Brachmann A.O."/>
            <person name="Schneeberger K."/>
            <person name="Ortiz-Merino R.A."/>
            <person name="Moreno-Beltran M."/>
            <person name="Schlaefli M."/>
            <person name="Kirner P."/>
            <person name="Santos Kron A."/>
            <person name="Wolfe K.H."/>
            <person name="Piel J."/>
            <person name="Ahrens C.H."/>
            <person name="Henk D."/>
            <person name="Freimoser F.M."/>
        </authorList>
    </citation>
    <scope>NUCLEOTIDE SEQUENCE [LARGE SCALE GENOMIC DNA]</scope>
    <source>
        <strain evidence="3">APC 1.2</strain>
    </source>
</reference>
<gene>
    <name evidence="2" type="ORF">METSCH_B10150</name>
</gene>
<keyword evidence="1" id="KW-0732">Signal</keyword>
<proteinExistence type="predicted"/>
<dbReference type="Proteomes" id="UP000292447">
    <property type="component" value="Chromosome II"/>
</dbReference>
<feature type="signal peptide" evidence="1">
    <location>
        <begin position="1"/>
        <end position="18"/>
    </location>
</feature>